<evidence type="ECO:0008006" key="4">
    <source>
        <dbReference type="Google" id="ProtNLM"/>
    </source>
</evidence>
<gene>
    <name evidence="2" type="ordered locus">PTH_1058</name>
</gene>
<dbReference type="AlphaFoldDB" id="A5D3F2"/>
<evidence type="ECO:0000313" key="2">
    <source>
        <dbReference type="EMBL" id="BAF59239.1"/>
    </source>
</evidence>
<keyword evidence="1" id="KW-1133">Transmembrane helix</keyword>
<organism evidence="2 3">
    <name type="scientific">Pelotomaculum thermopropionicum (strain DSM 13744 / JCM 10971 / SI)</name>
    <dbReference type="NCBI Taxonomy" id="370438"/>
    <lineage>
        <taxon>Bacteria</taxon>
        <taxon>Bacillati</taxon>
        <taxon>Bacillota</taxon>
        <taxon>Clostridia</taxon>
        <taxon>Eubacteriales</taxon>
        <taxon>Desulfotomaculaceae</taxon>
        <taxon>Pelotomaculum</taxon>
    </lineage>
</organism>
<accession>A5D3F2</accession>
<sequence>MRIGFWRGVITGGIIGAVISMIAGARHRQEHRGILGYGSRRVRSRAHRVIRGVTKTVNDLLK</sequence>
<proteinExistence type="predicted"/>
<dbReference type="Proteomes" id="UP000006556">
    <property type="component" value="Chromosome"/>
</dbReference>
<keyword evidence="1" id="KW-0472">Membrane</keyword>
<feature type="transmembrane region" description="Helical" evidence="1">
    <location>
        <begin position="6"/>
        <end position="25"/>
    </location>
</feature>
<dbReference type="eggNOG" id="ENOG502ZD0G">
    <property type="taxonomic scope" value="Bacteria"/>
</dbReference>
<dbReference type="EMBL" id="AP009389">
    <property type="protein sequence ID" value="BAF59239.1"/>
    <property type="molecule type" value="Genomic_DNA"/>
</dbReference>
<dbReference type="HOGENOM" id="CLU_208384_0_0_9"/>
<keyword evidence="3" id="KW-1185">Reference proteome</keyword>
<dbReference type="STRING" id="370438.PTH_1058"/>
<protein>
    <recommendedName>
        <fullName evidence="4">YtxH domain-containing protein</fullName>
    </recommendedName>
</protein>
<evidence type="ECO:0000313" key="3">
    <source>
        <dbReference type="Proteomes" id="UP000006556"/>
    </source>
</evidence>
<evidence type="ECO:0000256" key="1">
    <source>
        <dbReference type="SAM" id="Phobius"/>
    </source>
</evidence>
<dbReference type="KEGG" id="pth:PTH_1058"/>
<name>A5D3F2_PELTS</name>
<reference evidence="3" key="1">
    <citation type="journal article" date="2008" name="Genome Res.">
        <title>The genome of Pelotomaculum thermopropionicum reveals niche-associated evolution in anaerobic microbiota.</title>
        <authorList>
            <person name="Kosaka T."/>
            <person name="Kato S."/>
            <person name="Shimoyama T."/>
            <person name="Ishii S."/>
            <person name="Abe T."/>
            <person name="Watanabe K."/>
        </authorList>
    </citation>
    <scope>NUCLEOTIDE SEQUENCE [LARGE SCALE GENOMIC DNA]</scope>
    <source>
        <strain evidence="3">DSM 13744 / JCM 10971 / SI</strain>
    </source>
</reference>
<keyword evidence="1" id="KW-0812">Transmembrane</keyword>